<accession>A0A2M7TBW1</accession>
<comment type="caution">
    <text evidence="3">The sequence shown here is derived from an EMBL/GenBank/DDBJ whole genome shotgun (WGS) entry which is preliminary data.</text>
</comment>
<sequence length="178" mass="19822">MRYLTAMLTVVALLLIVVAGCATEPSYLAAPTDLPKTDASNNYMQIVVYYPDKDALAKEVREVPRETDKVKAALDILFEGKPNNGNIMPVMPENVKVLGTRIDNNTVTINFNRNILNFSGNKSSQDLLLMAIISTAQQSNSLKQFKFQVEGKEKGRIDGKDVEKFWGGVTLKDQPWKI</sequence>
<name>A0A2M7TBW1_9ACTN</name>
<dbReference type="EMBL" id="PFNG01000001">
    <property type="protein sequence ID" value="PIZ42711.1"/>
    <property type="molecule type" value="Genomic_DNA"/>
</dbReference>
<reference evidence="4" key="1">
    <citation type="submission" date="2017-09" db="EMBL/GenBank/DDBJ databases">
        <title>Depth-based differentiation of microbial function through sediment-hosted aquifers and enrichment of novel symbionts in the deep terrestrial subsurface.</title>
        <authorList>
            <person name="Probst A.J."/>
            <person name="Ladd B."/>
            <person name="Jarett J.K."/>
            <person name="Geller-Mcgrath D.E."/>
            <person name="Sieber C.M.K."/>
            <person name="Emerson J.B."/>
            <person name="Anantharaman K."/>
            <person name="Thomas B.C."/>
            <person name="Malmstrom R."/>
            <person name="Stieglmeier M."/>
            <person name="Klingl A."/>
            <person name="Woyke T."/>
            <person name="Ryan C.M."/>
            <person name="Banfield J.F."/>
        </authorList>
    </citation>
    <scope>NUCLEOTIDE SEQUENCE [LARGE SCALE GENOMIC DNA]</scope>
</reference>
<evidence type="ECO:0000259" key="2">
    <source>
        <dbReference type="SMART" id="SM00909"/>
    </source>
</evidence>
<dbReference type="PROSITE" id="PS51257">
    <property type="entry name" value="PROKAR_LIPOPROTEIN"/>
    <property type="match status" value="1"/>
</dbReference>
<dbReference type="Proteomes" id="UP000230956">
    <property type="component" value="Unassembled WGS sequence"/>
</dbReference>
<protein>
    <recommendedName>
        <fullName evidence="2">GerMN domain-containing protein</fullName>
    </recommendedName>
</protein>
<evidence type="ECO:0000256" key="1">
    <source>
        <dbReference type="SAM" id="SignalP"/>
    </source>
</evidence>
<evidence type="ECO:0000313" key="4">
    <source>
        <dbReference type="Proteomes" id="UP000230956"/>
    </source>
</evidence>
<evidence type="ECO:0000313" key="3">
    <source>
        <dbReference type="EMBL" id="PIZ42711.1"/>
    </source>
</evidence>
<dbReference type="RefSeq" id="WP_286678994.1">
    <property type="nucleotide sequence ID" value="NZ_MNXI01000120.1"/>
</dbReference>
<feature type="domain" description="GerMN" evidence="2">
    <location>
        <begin position="70"/>
        <end position="158"/>
    </location>
</feature>
<dbReference type="SMART" id="SM00909">
    <property type="entry name" value="Germane"/>
    <property type="match status" value="1"/>
</dbReference>
<feature type="signal peptide" evidence="1">
    <location>
        <begin position="1"/>
        <end position="29"/>
    </location>
</feature>
<organism evidence="3 4">
    <name type="scientific">Candidatus Aquicultor secundus</name>
    <dbReference type="NCBI Taxonomy" id="1973895"/>
    <lineage>
        <taxon>Bacteria</taxon>
        <taxon>Bacillati</taxon>
        <taxon>Actinomycetota</taxon>
        <taxon>Candidatus Aquicultoria</taxon>
        <taxon>Candidatus Aquicultorales</taxon>
        <taxon>Candidatus Aquicultoraceae</taxon>
        <taxon>Candidatus Aquicultor</taxon>
    </lineage>
</organism>
<dbReference type="AlphaFoldDB" id="A0A2M7TBW1"/>
<feature type="chain" id="PRO_5038838973" description="GerMN domain-containing protein" evidence="1">
    <location>
        <begin position="30"/>
        <end position="178"/>
    </location>
</feature>
<dbReference type="Pfam" id="PF10646">
    <property type="entry name" value="Germane"/>
    <property type="match status" value="1"/>
</dbReference>
<dbReference type="InterPro" id="IPR019606">
    <property type="entry name" value="GerMN"/>
</dbReference>
<keyword evidence="1" id="KW-0732">Signal</keyword>
<proteinExistence type="predicted"/>
<gene>
    <name evidence="3" type="ORF">COY37_00045</name>
</gene>